<dbReference type="EMBL" id="JADFFM010000001">
    <property type="protein sequence ID" value="MBE9666543.1"/>
    <property type="molecule type" value="Genomic_DNA"/>
</dbReference>
<dbReference type="PANTHER" id="PTHR33371">
    <property type="entry name" value="INTERMEMBRANE PHOSPHOLIPID TRANSPORT SYSTEM BINDING PROTEIN MLAD-RELATED"/>
    <property type="match status" value="1"/>
</dbReference>
<keyword evidence="4" id="KW-1185">Reference proteome</keyword>
<dbReference type="Pfam" id="PF02470">
    <property type="entry name" value="MlaD"/>
    <property type="match status" value="1"/>
</dbReference>
<keyword evidence="1" id="KW-0472">Membrane</keyword>
<evidence type="ECO:0000256" key="1">
    <source>
        <dbReference type="SAM" id="Phobius"/>
    </source>
</evidence>
<evidence type="ECO:0000259" key="2">
    <source>
        <dbReference type="Pfam" id="PF02470"/>
    </source>
</evidence>
<dbReference type="PANTHER" id="PTHR33371:SF4">
    <property type="entry name" value="INTERMEMBRANE PHOSPHOLIPID TRANSPORT SYSTEM BINDING PROTEIN MLAD"/>
    <property type="match status" value="1"/>
</dbReference>
<gene>
    <name evidence="3" type="ORF">IRJ18_09240</name>
</gene>
<accession>A0ABR9XGN0</accession>
<organism evidence="3 4">
    <name type="scientific">Mucilaginibacter boryungensis</name>
    <dbReference type="NCBI Taxonomy" id="768480"/>
    <lineage>
        <taxon>Bacteria</taxon>
        <taxon>Pseudomonadati</taxon>
        <taxon>Bacteroidota</taxon>
        <taxon>Sphingobacteriia</taxon>
        <taxon>Sphingobacteriales</taxon>
        <taxon>Sphingobacteriaceae</taxon>
        <taxon>Mucilaginibacter</taxon>
    </lineage>
</organism>
<proteinExistence type="predicted"/>
<feature type="domain" description="Mce/MlaD" evidence="2">
    <location>
        <begin position="40"/>
        <end position="118"/>
    </location>
</feature>
<keyword evidence="1" id="KW-1133">Transmembrane helix</keyword>
<dbReference type="InterPro" id="IPR052336">
    <property type="entry name" value="MlaD_Phospholipid_Transporter"/>
</dbReference>
<feature type="transmembrane region" description="Helical" evidence="1">
    <location>
        <begin position="9"/>
        <end position="31"/>
    </location>
</feature>
<reference evidence="3 4" key="1">
    <citation type="submission" date="2020-10" db="EMBL/GenBank/DDBJ databases">
        <title>Mucilaginibacter mali sp. nov., isolated from rhizosphere soil of apple orchard.</title>
        <authorList>
            <person name="Lee J.-S."/>
            <person name="Kim H.S."/>
            <person name="Kim J.-S."/>
        </authorList>
    </citation>
    <scope>NUCLEOTIDE SEQUENCE [LARGE SCALE GENOMIC DNA]</scope>
    <source>
        <strain evidence="3 4">KCTC 23157</strain>
    </source>
</reference>
<evidence type="ECO:0000313" key="4">
    <source>
        <dbReference type="Proteomes" id="UP000632774"/>
    </source>
</evidence>
<evidence type="ECO:0000313" key="3">
    <source>
        <dbReference type="EMBL" id="MBE9666543.1"/>
    </source>
</evidence>
<dbReference type="RefSeq" id="WP_194105893.1">
    <property type="nucleotide sequence ID" value="NZ_JADFFM010000001.1"/>
</dbReference>
<sequence length="331" mass="35694">MDTGESKRALIVGIFIALGIVIFVVGIFTLGSNQKTFGGGIQISAVFDDVAGLKKGGAVWFSGVKVGTINSIRFKGVSQVDVRMTVDKSLQSYIHRNAGVRISSDGLIGNKIIVIDGGSPQAPPVQDGDVLQAEKLLSTDDITKTLQQNNLNILAITTDFKKVSRQIVEGKGMVGALMGDTVLAMKFRTIVQNLNNTTAATTRMAIELDKFGAKLNSKGTLVDNLMTDTSTYRKLRASVNNLQQTTASAAEMVDNLNKTSSKLNNKDNILNVLLDDPKAAAKVRTSIDNLQQSSIKLNDDLEAAQHNFFLKGFFKDKAKKAKEDSLKKAGR</sequence>
<dbReference type="InterPro" id="IPR003399">
    <property type="entry name" value="Mce/MlaD"/>
</dbReference>
<protein>
    <submittedName>
        <fullName evidence="3">MCE family protein</fullName>
    </submittedName>
</protein>
<comment type="caution">
    <text evidence="3">The sequence shown here is derived from an EMBL/GenBank/DDBJ whole genome shotgun (WGS) entry which is preliminary data.</text>
</comment>
<dbReference type="Proteomes" id="UP000632774">
    <property type="component" value="Unassembled WGS sequence"/>
</dbReference>
<name>A0ABR9XGN0_9SPHI</name>
<keyword evidence="1" id="KW-0812">Transmembrane</keyword>